<dbReference type="Proteomes" id="UP001597369">
    <property type="component" value="Unassembled WGS sequence"/>
</dbReference>
<accession>A0ABW4WU10</accession>
<proteinExistence type="predicted"/>
<sequence length="150" mass="16984">MQQKTTANEDKYQTFIERVVDSGIVWGLSQDDAWATSNSNEYEETEVILFWSEEAGAAACAEDDWADYETESISLVEFLENWCVGMYADSLLLGPDWNADLLGREVEPLEVALAIAEQLEAKGKPIDLTRYDNLKDFKQQIFDALNGEEE</sequence>
<comment type="caution">
    <text evidence="1">The sequence shown here is derived from an EMBL/GenBank/DDBJ whole genome shotgun (WGS) entry which is preliminary data.</text>
</comment>
<protein>
    <submittedName>
        <fullName evidence="1">DUF2750 domain-containing protein</fullName>
    </submittedName>
</protein>
<reference evidence="2" key="1">
    <citation type="journal article" date="2019" name="Int. J. Syst. Evol. Microbiol.">
        <title>The Global Catalogue of Microorganisms (GCM) 10K type strain sequencing project: providing services to taxonomists for standard genome sequencing and annotation.</title>
        <authorList>
            <consortium name="The Broad Institute Genomics Platform"/>
            <consortium name="The Broad Institute Genome Sequencing Center for Infectious Disease"/>
            <person name="Wu L."/>
            <person name="Ma J."/>
        </authorList>
    </citation>
    <scope>NUCLEOTIDE SEQUENCE [LARGE SCALE GENOMIC DNA]</scope>
    <source>
        <strain evidence="2">JCM 16545</strain>
    </source>
</reference>
<dbReference type="RefSeq" id="WP_229961064.1">
    <property type="nucleotide sequence ID" value="NZ_JAJJWI010000010.1"/>
</dbReference>
<dbReference type="EMBL" id="JBHUHV010000018">
    <property type="protein sequence ID" value="MFD2066243.1"/>
    <property type="molecule type" value="Genomic_DNA"/>
</dbReference>
<evidence type="ECO:0000313" key="2">
    <source>
        <dbReference type="Proteomes" id="UP001597369"/>
    </source>
</evidence>
<dbReference type="Pfam" id="PF11042">
    <property type="entry name" value="DUF2750"/>
    <property type="match status" value="1"/>
</dbReference>
<gene>
    <name evidence="1" type="ORF">ACFSKU_05060</name>
</gene>
<name>A0ABW4WU10_9BACT</name>
<keyword evidence="2" id="KW-1185">Reference proteome</keyword>
<evidence type="ECO:0000313" key="1">
    <source>
        <dbReference type="EMBL" id="MFD2066243.1"/>
    </source>
</evidence>
<dbReference type="InterPro" id="IPR021284">
    <property type="entry name" value="DUF2750"/>
</dbReference>
<organism evidence="1 2">
    <name type="scientific">Pontibacter silvestris</name>
    <dbReference type="NCBI Taxonomy" id="2305183"/>
    <lineage>
        <taxon>Bacteria</taxon>
        <taxon>Pseudomonadati</taxon>
        <taxon>Bacteroidota</taxon>
        <taxon>Cytophagia</taxon>
        <taxon>Cytophagales</taxon>
        <taxon>Hymenobacteraceae</taxon>
        <taxon>Pontibacter</taxon>
    </lineage>
</organism>